<name>A0A830FA56_9EURY</name>
<dbReference type="EMBL" id="BMPF01000001">
    <property type="protein sequence ID" value="GGL26124.1"/>
    <property type="molecule type" value="Genomic_DNA"/>
</dbReference>
<dbReference type="OrthoDB" id="286382at2157"/>
<dbReference type="AlphaFoldDB" id="A0A830FA56"/>
<dbReference type="RefSeq" id="WP_188879005.1">
    <property type="nucleotide sequence ID" value="NZ_BMPF01000001.1"/>
</dbReference>
<evidence type="ECO:0000256" key="1">
    <source>
        <dbReference type="SAM" id="MobiDB-lite"/>
    </source>
</evidence>
<gene>
    <name evidence="2" type="ORF">GCM10009037_07190</name>
</gene>
<keyword evidence="3" id="KW-1185">Reference proteome</keyword>
<proteinExistence type="predicted"/>
<reference evidence="2 3" key="1">
    <citation type="journal article" date="2019" name="Int. J. Syst. Evol. Microbiol.">
        <title>The Global Catalogue of Microorganisms (GCM) 10K type strain sequencing project: providing services to taxonomists for standard genome sequencing and annotation.</title>
        <authorList>
            <consortium name="The Broad Institute Genomics Platform"/>
            <consortium name="The Broad Institute Genome Sequencing Center for Infectious Disease"/>
            <person name="Wu L."/>
            <person name="Ma J."/>
        </authorList>
    </citation>
    <scope>NUCLEOTIDE SEQUENCE [LARGE SCALE GENOMIC DNA]</scope>
    <source>
        <strain evidence="2 3">JCM 19585</strain>
    </source>
</reference>
<accession>A0A830FA56</accession>
<sequence length="267" mass="29672">MTEHDGTRSRRPAEVQVVTQLSAERDQLLEGFTSRRAVIRWGQRVAVRTLGQVPQDRYRQLARSFKPDNNAQEGVLLAAFLRSGARTRDLDDEVARGLRERWAADVLGTVSVRAFRSIRKDAGEYIGDSEDDGSSDVGYDPASQSFAMRPALSELDDVQADTLGMLLGGLEDRRQILDWGDYLTSATRGEPVDPDLGTGAFVPKCYRESSTVRALTDPGEEYERFREMFAAKWLLPAFNRGVRDLTNRTAEEPDGGDDSGPAEAPSW</sequence>
<organism evidence="2 3">
    <name type="scientific">Halarchaeum grantii</name>
    <dbReference type="NCBI Taxonomy" id="1193105"/>
    <lineage>
        <taxon>Archaea</taxon>
        <taxon>Methanobacteriati</taxon>
        <taxon>Methanobacteriota</taxon>
        <taxon>Stenosarchaea group</taxon>
        <taxon>Halobacteria</taxon>
        <taxon>Halobacteriales</taxon>
        <taxon>Halobacteriaceae</taxon>
    </lineage>
</organism>
<protein>
    <submittedName>
        <fullName evidence="2">Uncharacterized protein</fullName>
    </submittedName>
</protein>
<comment type="caution">
    <text evidence="2">The sequence shown here is derived from an EMBL/GenBank/DDBJ whole genome shotgun (WGS) entry which is preliminary data.</text>
</comment>
<feature type="region of interest" description="Disordered" evidence="1">
    <location>
        <begin position="245"/>
        <end position="267"/>
    </location>
</feature>
<evidence type="ECO:0000313" key="3">
    <source>
        <dbReference type="Proteomes" id="UP000628840"/>
    </source>
</evidence>
<dbReference type="Proteomes" id="UP000628840">
    <property type="component" value="Unassembled WGS sequence"/>
</dbReference>
<evidence type="ECO:0000313" key="2">
    <source>
        <dbReference type="EMBL" id="GGL26124.1"/>
    </source>
</evidence>